<gene>
    <name evidence="1" type="ORF">FB551_4075</name>
</gene>
<reference evidence="1 2" key="1">
    <citation type="submission" date="2019-06" db="EMBL/GenBank/DDBJ databases">
        <title>Sorghum-associated microbial communities from plants grown in Nebraska, USA.</title>
        <authorList>
            <person name="Schachtman D."/>
        </authorList>
    </citation>
    <scope>NUCLEOTIDE SEQUENCE [LARGE SCALE GENOMIC DNA]</scope>
    <source>
        <strain evidence="1 2">110</strain>
    </source>
</reference>
<protein>
    <submittedName>
        <fullName evidence="1">Uncharacterized protein</fullName>
    </submittedName>
</protein>
<sequence length="58" mass="7075">MKKIHRKRSWKKMVNENKKDNLPHAREINDAVEFQQWFAKMGGLIENEDMEKVIKKFM</sequence>
<name>A0A543E9L6_9FLAO</name>
<accession>A0A543E9L6</accession>
<comment type="caution">
    <text evidence="1">The sequence shown here is derived from an EMBL/GenBank/DDBJ whole genome shotgun (WGS) entry which is preliminary data.</text>
</comment>
<keyword evidence="2" id="KW-1185">Reference proteome</keyword>
<organism evidence="1 2">
    <name type="scientific">Chryseobacterium aquifrigidense</name>
    <dbReference type="NCBI Taxonomy" id="558021"/>
    <lineage>
        <taxon>Bacteria</taxon>
        <taxon>Pseudomonadati</taxon>
        <taxon>Bacteroidota</taxon>
        <taxon>Flavobacteriia</taxon>
        <taxon>Flavobacteriales</taxon>
        <taxon>Weeksellaceae</taxon>
        <taxon>Chryseobacterium group</taxon>
        <taxon>Chryseobacterium</taxon>
    </lineage>
</organism>
<dbReference type="Proteomes" id="UP000316437">
    <property type="component" value="Unassembled WGS sequence"/>
</dbReference>
<dbReference type="AlphaFoldDB" id="A0A543E9L6"/>
<evidence type="ECO:0000313" key="2">
    <source>
        <dbReference type="Proteomes" id="UP000316437"/>
    </source>
</evidence>
<evidence type="ECO:0000313" key="1">
    <source>
        <dbReference type="EMBL" id="TQM18294.1"/>
    </source>
</evidence>
<dbReference type="RefSeq" id="WP_167497902.1">
    <property type="nucleotide sequence ID" value="NZ_VFPD01000003.1"/>
</dbReference>
<proteinExistence type="predicted"/>
<dbReference type="EMBL" id="VFPD01000003">
    <property type="protein sequence ID" value="TQM18294.1"/>
    <property type="molecule type" value="Genomic_DNA"/>
</dbReference>